<dbReference type="PROSITE" id="PS51500">
    <property type="entry name" value="SIN"/>
    <property type="match status" value="1"/>
</dbReference>
<dbReference type="SMART" id="SM00530">
    <property type="entry name" value="HTH_XRE"/>
    <property type="match status" value="1"/>
</dbReference>
<comment type="caution">
    <text evidence="4">The sequence shown here is derived from an EMBL/GenBank/DDBJ whole genome shotgun (WGS) entry which is preliminary data.</text>
</comment>
<keyword evidence="1" id="KW-0238">DNA-binding</keyword>
<evidence type="ECO:0000313" key="4">
    <source>
        <dbReference type="EMBL" id="MRX55042.1"/>
    </source>
</evidence>
<accession>A0A6I2MCN4</accession>
<dbReference type="SUPFAM" id="SSF47413">
    <property type="entry name" value="lambda repressor-like DNA-binding domains"/>
    <property type="match status" value="1"/>
</dbReference>
<dbReference type="InterPro" id="IPR001387">
    <property type="entry name" value="Cro/C1-type_HTH"/>
</dbReference>
<dbReference type="InterPro" id="IPR010981">
    <property type="entry name" value="SinR/SinI_dimer_dom"/>
</dbReference>
<organism evidence="4 5">
    <name type="scientific">Metabacillus idriensis</name>
    <dbReference type="NCBI Taxonomy" id="324768"/>
    <lineage>
        <taxon>Bacteria</taxon>
        <taxon>Bacillati</taxon>
        <taxon>Bacillota</taxon>
        <taxon>Bacilli</taxon>
        <taxon>Bacillales</taxon>
        <taxon>Bacillaceae</taxon>
        <taxon>Metabacillus</taxon>
    </lineage>
</organism>
<sequence>MIGERLKKIRQAKKMSMTELAEKSKVAKSYISSIERNIKVNPSIQVLEKISKILEVPLNYILSTDDTPDEIDEEWVHLMQKAISLGVTKEQFEEFLVYKELEKKFNS</sequence>
<dbReference type="SUPFAM" id="SSF47406">
    <property type="entry name" value="SinR repressor dimerisation domain-like"/>
    <property type="match status" value="1"/>
</dbReference>
<keyword evidence="5" id="KW-1185">Reference proteome</keyword>
<dbReference type="PANTHER" id="PTHR46797:SF13">
    <property type="entry name" value="HTH-TYPE TRANSCRIPTIONAL REGULATOR SINR"/>
    <property type="match status" value="1"/>
</dbReference>
<feature type="domain" description="Sin" evidence="3">
    <location>
        <begin position="62"/>
        <end position="100"/>
    </location>
</feature>
<evidence type="ECO:0000259" key="3">
    <source>
        <dbReference type="PROSITE" id="PS51500"/>
    </source>
</evidence>
<dbReference type="InterPro" id="IPR010982">
    <property type="entry name" value="Lambda_DNA-bd_dom_sf"/>
</dbReference>
<dbReference type="Gene3D" id="1.10.260.40">
    <property type="entry name" value="lambda repressor-like DNA-binding domains"/>
    <property type="match status" value="1"/>
</dbReference>
<dbReference type="Proteomes" id="UP000441585">
    <property type="component" value="Unassembled WGS sequence"/>
</dbReference>
<dbReference type="RefSeq" id="WP_070879615.1">
    <property type="nucleotide sequence ID" value="NZ_CAJGAA010000004.1"/>
</dbReference>
<dbReference type="PROSITE" id="PS50943">
    <property type="entry name" value="HTH_CROC1"/>
    <property type="match status" value="1"/>
</dbReference>
<dbReference type="InterPro" id="IPR036281">
    <property type="entry name" value="SinR/SinI_dimer_dom_sf"/>
</dbReference>
<reference evidence="4 5" key="1">
    <citation type="submission" date="2019-11" db="EMBL/GenBank/DDBJ databases">
        <title>Bacillus idriensis genome.</title>
        <authorList>
            <person name="Konopka E.N."/>
            <person name="Newman J.D."/>
        </authorList>
    </citation>
    <scope>NUCLEOTIDE SEQUENCE [LARGE SCALE GENOMIC DNA]</scope>
    <source>
        <strain evidence="4 5">DSM 19097</strain>
    </source>
</reference>
<evidence type="ECO:0000259" key="2">
    <source>
        <dbReference type="PROSITE" id="PS50943"/>
    </source>
</evidence>
<dbReference type="InterPro" id="IPR050807">
    <property type="entry name" value="TransReg_Diox_bact_type"/>
</dbReference>
<dbReference type="GO" id="GO:0003700">
    <property type="term" value="F:DNA-binding transcription factor activity"/>
    <property type="evidence" value="ECO:0007669"/>
    <property type="project" value="TreeGrafter"/>
</dbReference>
<dbReference type="PANTHER" id="PTHR46797">
    <property type="entry name" value="HTH-TYPE TRANSCRIPTIONAL REGULATOR"/>
    <property type="match status" value="1"/>
</dbReference>
<feature type="domain" description="HTH cro/C1-type" evidence="2">
    <location>
        <begin position="6"/>
        <end position="61"/>
    </location>
</feature>
<dbReference type="GO" id="GO:0046983">
    <property type="term" value="F:protein dimerization activity"/>
    <property type="evidence" value="ECO:0007669"/>
    <property type="project" value="InterPro"/>
</dbReference>
<dbReference type="CDD" id="cd00093">
    <property type="entry name" value="HTH_XRE"/>
    <property type="match status" value="1"/>
</dbReference>
<evidence type="ECO:0000256" key="1">
    <source>
        <dbReference type="ARBA" id="ARBA00023125"/>
    </source>
</evidence>
<protein>
    <submittedName>
        <fullName evidence="4">Helix-turn-helix domain-containing protein</fullName>
    </submittedName>
</protein>
<dbReference type="Pfam" id="PF01381">
    <property type="entry name" value="HTH_3"/>
    <property type="match status" value="1"/>
</dbReference>
<name>A0A6I2MCN4_9BACI</name>
<dbReference type="GO" id="GO:0003677">
    <property type="term" value="F:DNA binding"/>
    <property type="evidence" value="ECO:0007669"/>
    <property type="project" value="UniProtKB-KW"/>
</dbReference>
<dbReference type="EMBL" id="WKKF01000003">
    <property type="protein sequence ID" value="MRX55042.1"/>
    <property type="molecule type" value="Genomic_DNA"/>
</dbReference>
<evidence type="ECO:0000313" key="5">
    <source>
        <dbReference type="Proteomes" id="UP000441585"/>
    </source>
</evidence>
<dbReference type="GO" id="GO:0005829">
    <property type="term" value="C:cytosol"/>
    <property type="evidence" value="ECO:0007669"/>
    <property type="project" value="TreeGrafter"/>
</dbReference>
<dbReference type="Pfam" id="PF08671">
    <property type="entry name" value="SinI"/>
    <property type="match status" value="1"/>
</dbReference>
<proteinExistence type="predicted"/>
<dbReference type="AlphaFoldDB" id="A0A6I2MCN4"/>
<gene>
    <name evidence="4" type="ORF">GJU41_13755</name>
</gene>